<evidence type="ECO:0000313" key="3">
    <source>
        <dbReference type="Proteomes" id="UP000199129"/>
    </source>
</evidence>
<proteinExistence type="predicted"/>
<protein>
    <submittedName>
        <fullName evidence="2">Uncharacterized protein</fullName>
    </submittedName>
</protein>
<gene>
    <name evidence="2" type="ORF">SAMN04490198_0084</name>
</gene>
<evidence type="ECO:0000313" key="2">
    <source>
        <dbReference type="EMBL" id="SED37956.1"/>
    </source>
</evidence>
<dbReference type="Proteomes" id="UP000199129">
    <property type="component" value="Unassembled WGS sequence"/>
</dbReference>
<evidence type="ECO:0000256" key="1">
    <source>
        <dbReference type="SAM" id="MobiDB-lite"/>
    </source>
</evidence>
<organism evidence="2 3">
    <name type="scientific">Pseudomonas palleroniana</name>
    <dbReference type="NCBI Taxonomy" id="191390"/>
    <lineage>
        <taxon>Bacteria</taxon>
        <taxon>Pseudomonadati</taxon>
        <taxon>Pseudomonadota</taxon>
        <taxon>Gammaproteobacteria</taxon>
        <taxon>Pseudomonadales</taxon>
        <taxon>Pseudomonadaceae</taxon>
        <taxon>Pseudomonas</taxon>
    </lineage>
</organism>
<accession>A0A1H5A665</accession>
<dbReference type="EMBL" id="FNUA01000001">
    <property type="protein sequence ID" value="SED37956.1"/>
    <property type="molecule type" value="Genomic_DNA"/>
</dbReference>
<name>A0A1H5A665_9PSED</name>
<dbReference type="AlphaFoldDB" id="A0A1H5A665"/>
<reference evidence="2 3" key="1">
    <citation type="submission" date="2016-10" db="EMBL/GenBank/DDBJ databases">
        <authorList>
            <person name="de Groot N.N."/>
        </authorList>
    </citation>
    <scope>NUCLEOTIDE SEQUENCE [LARGE SCALE GENOMIC DNA]</scope>
    <source>
        <strain evidence="2 3">BS3265</strain>
    </source>
</reference>
<sequence length="52" mass="5629">MHFQTPSPIAGRMKGLQNAGQLPSLRSNTPAMPLVASVTKHKLCGFFMLGIF</sequence>
<feature type="region of interest" description="Disordered" evidence="1">
    <location>
        <begin position="1"/>
        <end position="24"/>
    </location>
</feature>